<dbReference type="OrthoDB" id="1953267at2"/>
<sequence length="159" mass="18002">MRLNIFLIGFVLLAMLSGCSDPVQDDLLNYINEDMKPLAVLEEDAIAEYDSVTGNNYVDDLTTYIHIEEVVVPMYRDFIEQLEAVNPKTSEVQELHESYIEAVNIQNNAMIKILAAIDQQDYDMVADANKMLAEGRAGIRSFTNELEKLAEEHNVEITD</sequence>
<name>A0A366EJF9_9BACI</name>
<dbReference type="RefSeq" id="WP_113970534.1">
    <property type="nucleotide sequence ID" value="NZ_QNRJ01000014.1"/>
</dbReference>
<accession>A0A366EJF9</accession>
<dbReference type="Proteomes" id="UP000252118">
    <property type="component" value="Unassembled WGS sequence"/>
</dbReference>
<protein>
    <recommendedName>
        <fullName evidence="3">Lipoprotein</fullName>
    </recommendedName>
</protein>
<evidence type="ECO:0000313" key="1">
    <source>
        <dbReference type="EMBL" id="RBP02464.1"/>
    </source>
</evidence>
<comment type="caution">
    <text evidence="1">The sequence shown here is derived from an EMBL/GenBank/DDBJ whole genome shotgun (WGS) entry which is preliminary data.</text>
</comment>
<dbReference type="EMBL" id="QNRJ01000014">
    <property type="protein sequence ID" value="RBP02464.1"/>
    <property type="molecule type" value="Genomic_DNA"/>
</dbReference>
<dbReference type="AlphaFoldDB" id="A0A366EJF9"/>
<organism evidence="1 2">
    <name type="scientific">Rossellomorea aquimaris</name>
    <dbReference type="NCBI Taxonomy" id="189382"/>
    <lineage>
        <taxon>Bacteria</taxon>
        <taxon>Bacillati</taxon>
        <taxon>Bacillota</taxon>
        <taxon>Bacilli</taxon>
        <taxon>Bacillales</taxon>
        <taxon>Bacillaceae</taxon>
        <taxon>Rossellomorea</taxon>
    </lineage>
</organism>
<proteinExistence type="predicted"/>
<dbReference type="PROSITE" id="PS51257">
    <property type="entry name" value="PROKAR_LIPOPROTEIN"/>
    <property type="match status" value="1"/>
</dbReference>
<evidence type="ECO:0008006" key="3">
    <source>
        <dbReference type="Google" id="ProtNLM"/>
    </source>
</evidence>
<evidence type="ECO:0000313" key="2">
    <source>
        <dbReference type="Proteomes" id="UP000252118"/>
    </source>
</evidence>
<reference evidence="1 2" key="1">
    <citation type="submission" date="2018-06" db="EMBL/GenBank/DDBJ databases">
        <title>Freshwater and sediment microbial communities from various areas in North America, analyzing microbe dynamics in response to fracking.</title>
        <authorList>
            <person name="Lamendella R."/>
        </authorList>
    </citation>
    <scope>NUCLEOTIDE SEQUENCE [LARGE SCALE GENOMIC DNA]</scope>
    <source>
        <strain evidence="1 2">97B</strain>
    </source>
</reference>
<gene>
    <name evidence="1" type="ORF">DET59_11427</name>
</gene>